<feature type="transmembrane region" description="Helical" evidence="1">
    <location>
        <begin position="166"/>
        <end position="192"/>
    </location>
</feature>
<dbReference type="EMBL" id="JARKIB010000285">
    <property type="protein sequence ID" value="KAJ7716848.1"/>
    <property type="molecule type" value="Genomic_DNA"/>
</dbReference>
<comment type="caution">
    <text evidence="2">The sequence shown here is derived from an EMBL/GenBank/DDBJ whole genome shotgun (WGS) entry which is preliminary data.</text>
</comment>
<dbReference type="AlphaFoldDB" id="A0AAD7MHW8"/>
<evidence type="ECO:0000313" key="3">
    <source>
        <dbReference type="Proteomes" id="UP001215598"/>
    </source>
</evidence>
<organism evidence="2 3">
    <name type="scientific">Mycena metata</name>
    <dbReference type="NCBI Taxonomy" id="1033252"/>
    <lineage>
        <taxon>Eukaryota</taxon>
        <taxon>Fungi</taxon>
        <taxon>Dikarya</taxon>
        <taxon>Basidiomycota</taxon>
        <taxon>Agaricomycotina</taxon>
        <taxon>Agaricomycetes</taxon>
        <taxon>Agaricomycetidae</taxon>
        <taxon>Agaricales</taxon>
        <taxon>Marasmiineae</taxon>
        <taxon>Mycenaceae</taxon>
        <taxon>Mycena</taxon>
    </lineage>
</organism>
<gene>
    <name evidence="2" type="ORF">B0H16DRAFT_1476467</name>
</gene>
<keyword evidence="1" id="KW-0472">Membrane</keyword>
<evidence type="ECO:0000313" key="2">
    <source>
        <dbReference type="EMBL" id="KAJ7716848.1"/>
    </source>
</evidence>
<keyword evidence="1" id="KW-0812">Transmembrane</keyword>
<reference evidence="2" key="1">
    <citation type="submission" date="2023-03" db="EMBL/GenBank/DDBJ databases">
        <title>Massive genome expansion in bonnet fungi (Mycena s.s.) driven by repeated elements and novel gene families across ecological guilds.</title>
        <authorList>
            <consortium name="Lawrence Berkeley National Laboratory"/>
            <person name="Harder C.B."/>
            <person name="Miyauchi S."/>
            <person name="Viragh M."/>
            <person name="Kuo A."/>
            <person name="Thoen E."/>
            <person name="Andreopoulos B."/>
            <person name="Lu D."/>
            <person name="Skrede I."/>
            <person name="Drula E."/>
            <person name="Henrissat B."/>
            <person name="Morin E."/>
            <person name="Kohler A."/>
            <person name="Barry K."/>
            <person name="LaButti K."/>
            <person name="Morin E."/>
            <person name="Salamov A."/>
            <person name="Lipzen A."/>
            <person name="Mereny Z."/>
            <person name="Hegedus B."/>
            <person name="Baldrian P."/>
            <person name="Stursova M."/>
            <person name="Weitz H."/>
            <person name="Taylor A."/>
            <person name="Grigoriev I.V."/>
            <person name="Nagy L.G."/>
            <person name="Martin F."/>
            <person name="Kauserud H."/>
        </authorList>
    </citation>
    <scope>NUCLEOTIDE SEQUENCE</scope>
    <source>
        <strain evidence="2">CBHHK182m</strain>
    </source>
</reference>
<dbReference type="Proteomes" id="UP001215598">
    <property type="component" value="Unassembled WGS sequence"/>
</dbReference>
<keyword evidence="3" id="KW-1185">Reference proteome</keyword>
<proteinExistence type="predicted"/>
<sequence length="246" mass="28447">MDRPRNPALYPQELCETRNFSSFKGVLFSAYFFATQPVFRYLLSTEHPHRGPAGRRNIWIFQISPELELTITRPLDQDSIVLKSHCPPDPQENNMYHLDRRRDPGVLCYTGVAALVAQDAQQSLFFRLLTSLYFPLPGNKSLRHRLPSRRCLRHSLVGERYANFNWMFMFTAQLTPMFFFFPIHYFLMWFIASVAQDLTRSQGSPTDKILPDVVCLLGPAQYNGQTSYCTRMDWATDEGDSGVLFA</sequence>
<protein>
    <submittedName>
        <fullName evidence="2">Uncharacterized protein</fullName>
    </submittedName>
</protein>
<keyword evidence="1" id="KW-1133">Transmembrane helix</keyword>
<accession>A0AAD7MHW8</accession>
<evidence type="ECO:0000256" key="1">
    <source>
        <dbReference type="SAM" id="Phobius"/>
    </source>
</evidence>
<name>A0AAD7MHW8_9AGAR</name>